<dbReference type="Pfam" id="PF01764">
    <property type="entry name" value="Lipase_3"/>
    <property type="match status" value="1"/>
</dbReference>
<protein>
    <submittedName>
        <fullName evidence="3">Lipase family protein</fullName>
        <ecNumber evidence="3">3.1.1.-</ecNumber>
    </submittedName>
</protein>
<dbReference type="InterPro" id="IPR051218">
    <property type="entry name" value="Sec_MonoDiacylglyc_Lipase"/>
</dbReference>
<keyword evidence="3" id="KW-0378">Hydrolase</keyword>
<evidence type="ECO:0000259" key="2">
    <source>
        <dbReference type="Pfam" id="PF01764"/>
    </source>
</evidence>
<organism evidence="3">
    <name type="scientific">Rhodanobacter sp. IGA1.0</name>
    <dbReference type="NCBI Taxonomy" id="3158582"/>
    <lineage>
        <taxon>Bacteria</taxon>
        <taxon>Pseudomonadati</taxon>
        <taxon>Pseudomonadota</taxon>
        <taxon>Gammaproteobacteria</taxon>
        <taxon>Lysobacterales</taxon>
        <taxon>Rhodanobacteraceae</taxon>
        <taxon>Rhodanobacter</taxon>
    </lineage>
</organism>
<dbReference type="EMBL" id="CP157948">
    <property type="protein sequence ID" value="XBS89249.1"/>
    <property type="molecule type" value="Genomic_DNA"/>
</dbReference>
<dbReference type="GO" id="GO:0006629">
    <property type="term" value="P:lipid metabolic process"/>
    <property type="evidence" value="ECO:0007669"/>
    <property type="project" value="InterPro"/>
</dbReference>
<dbReference type="GO" id="GO:0016787">
    <property type="term" value="F:hydrolase activity"/>
    <property type="evidence" value="ECO:0007669"/>
    <property type="project" value="UniProtKB-KW"/>
</dbReference>
<dbReference type="PANTHER" id="PTHR45856">
    <property type="entry name" value="ALPHA/BETA-HYDROLASES SUPERFAMILY PROTEIN"/>
    <property type="match status" value="1"/>
</dbReference>
<dbReference type="SUPFAM" id="SSF53474">
    <property type="entry name" value="alpha/beta-Hydrolases"/>
    <property type="match status" value="1"/>
</dbReference>
<name>A0AAU7QJH6_9GAMM</name>
<keyword evidence="1" id="KW-0812">Transmembrane</keyword>
<dbReference type="EC" id="3.1.1.-" evidence="3"/>
<feature type="domain" description="Fungal lipase-type" evidence="2">
    <location>
        <begin position="78"/>
        <end position="204"/>
    </location>
</feature>
<dbReference type="PANTHER" id="PTHR45856:SF24">
    <property type="entry name" value="FUNGAL LIPASE-LIKE DOMAIN-CONTAINING PROTEIN"/>
    <property type="match status" value="1"/>
</dbReference>
<dbReference type="CDD" id="cd00519">
    <property type="entry name" value="Lipase_3"/>
    <property type="match status" value="1"/>
</dbReference>
<dbReference type="AlphaFoldDB" id="A0AAU7QJH6"/>
<sequence>MELSPADSAEIASSAYTLRDSTDMRRMAAAAPLTRHAFRLLDATRLTGTTGLGAPLNKTTGFGYVAWGEGARQGECLVSIRGTFMLSACDWMTNARLGGVNGPSGFCVHSGFWAAAQTILPQVRSALRGRNVSTIHLVGHSLGGAIATLLADSLGDTGCRLILYTFGAPRAGVGQHAEYLTNKLGTNNIFRVYHDTDLVPMVPVYPYCHAPYGSRAYAMKGPGKVISAAAHSMTTYSHSVGSLGWIGLPIREASLGSLEAAQVWLAAAADVSGPSIMLSATALRMILSSLDWILKQIGHGVGLALLGGATIVDRLAHLLYSGALQSIKLAGMIRQLMSAAMRFMGRTITATMNITVAFVQYVFDLLFRVISRLALRAAELMVR</sequence>
<dbReference type="RefSeq" id="WP_350015834.1">
    <property type="nucleotide sequence ID" value="NZ_CP157948.1"/>
</dbReference>
<reference evidence="3" key="1">
    <citation type="submission" date="2024-06" db="EMBL/GenBank/DDBJ databases">
        <authorList>
            <person name="Sun Y."/>
        </authorList>
    </citation>
    <scope>NUCLEOTIDE SEQUENCE</scope>
    <source>
        <strain evidence="3">IGA1.0</strain>
    </source>
</reference>
<evidence type="ECO:0000256" key="1">
    <source>
        <dbReference type="SAM" id="Phobius"/>
    </source>
</evidence>
<proteinExistence type="predicted"/>
<gene>
    <name evidence="3" type="ORF">ABNK63_12720</name>
</gene>
<keyword evidence="1" id="KW-1133">Transmembrane helix</keyword>
<keyword evidence="1" id="KW-0472">Membrane</keyword>
<feature type="transmembrane region" description="Helical" evidence="1">
    <location>
        <begin position="343"/>
        <end position="363"/>
    </location>
</feature>
<accession>A0AAU7QJH6</accession>
<dbReference type="InterPro" id="IPR029058">
    <property type="entry name" value="AB_hydrolase_fold"/>
</dbReference>
<dbReference type="InterPro" id="IPR002921">
    <property type="entry name" value="Fungal_lipase-type"/>
</dbReference>
<dbReference type="Gene3D" id="3.40.50.1820">
    <property type="entry name" value="alpha/beta hydrolase"/>
    <property type="match status" value="1"/>
</dbReference>
<evidence type="ECO:0000313" key="3">
    <source>
        <dbReference type="EMBL" id="XBS89249.1"/>
    </source>
</evidence>